<dbReference type="Gene3D" id="3.40.50.720">
    <property type="entry name" value="NAD(P)-binding Rossmann-like Domain"/>
    <property type="match status" value="1"/>
</dbReference>
<dbReference type="PANTHER" id="PTHR43162">
    <property type="match status" value="1"/>
</dbReference>
<dbReference type="AlphaFoldDB" id="A0A1E3RTL9"/>
<reference evidence="3" key="1">
    <citation type="submission" date="2016-09" db="EMBL/GenBank/DDBJ databases">
        <authorList>
            <person name="Greninger A.L."/>
            <person name="Jerome K.R."/>
            <person name="Mcnair B."/>
            <person name="Wallis C."/>
            <person name="Fang F."/>
        </authorList>
    </citation>
    <scope>NUCLEOTIDE SEQUENCE [LARGE SCALE GENOMIC DNA]</scope>
    <source>
        <strain evidence="3">M7</strain>
    </source>
</reference>
<evidence type="ECO:0000259" key="1">
    <source>
        <dbReference type="Pfam" id="PF13460"/>
    </source>
</evidence>
<keyword evidence="3" id="KW-1185">Reference proteome</keyword>
<dbReference type="EMBL" id="MIGZ01000073">
    <property type="protein sequence ID" value="ODQ93253.1"/>
    <property type="molecule type" value="Genomic_DNA"/>
</dbReference>
<dbReference type="SUPFAM" id="SSF51735">
    <property type="entry name" value="NAD(P)-binding Rossmann-fold domains"/>
    <property type="match status" value="1"/>
</dbReference>
<evidence type="ECO:0000313" key="2">
    <source>
        <dbReference type="EMBL" id="ODQ93253.1"/>
    </source>
</evidence>
<dbReference type="Gene3D" id="3.90.25.10">
    <property type="entry name" value="UDP-galactose 4-epimerase, domain 1"/>
    <property type="match status" value="1"/>
</dbReference>
<dbReference type="Proteomes" id="UP000094243">
    <property type="component" value="Unassembled WGS sequence"/>
</dbReference>
<dbReference type="Pfam" id="PF13460">
    <property type="entry name" value="NAD_binding_10"/>
    <property type="match status" value="1"/>
</dbReference>
<name>A0A1E3RTL9_9MYCO</name>
<comment type="caution">
    <text evidence="2">The sequence shown here is derived from an EMBL/GenBank/DDBJ whole genome shotgun (WGS) entry which is preliminary data.</text>
</comment>
<dbReference type="InterPro" id="IPR036291">
    <property type="entry name" value="NAD(P)-bd_dom_sf"/>
</dbReference>
<dbReference type="OrthoDB" id="285016at2"/>
<dbReference type="InterPro" id="IPR016040">
    <property type="entry name" value="NAD(P)-bd_dom"/>
</dbReference>
<organism evidence="2 3">
    <name type="scientific">Mycolicibacterium holsaticum</name>
    <dbReference type="NCBI Taxonomy" id="152142"/>
    <lineage>
        <taxon>Bacteria</taxon>
        <taxon>Bacillati</taxon>
        <taxon>Actinomycetota</taxon>
        <taxon>Actinomycetes</taxon>
        <taxon>Mycobacteriales</taxon>
        <taxon>Mycobacteriaceae</taxon>
        <taxon>Mycolicibacterium</taxon>
    </lineage>
</organism>
<protein>
    <submittedName>
        <fullName evidence="2">Hydroxylase</fullName>
    </submittedName>
</protein>
<feature type="domain" description="NAD(P)-binding" evidence="1">
    <location>
        <begin position="14"/>
        <end position="201"/>
    </location>
</feature>
<gene>
    <name evidence="2" type="ORF">BHQ17_13830</name>
</gene>
<proteinExistence type="predicted"/>
<dbReference type="RefSeq" id="WP_069405760.1">
    <property type="nucleotide sequence ID" value="NZ_MIGZ01000073.1"/>
</dbReference>
<evidence type="ECO:0000313" key="3">
    <source>
        <dbReference type="Proteomes" id="UP000094243"/>
    </source>
</evidence>
<sequence length="309" mass="33284">MSGSPEYLVTGAGGAIGGVSSSVVELLVERGADVRALVHSDSERADALRALGAQVVIGDLTEPADVVSAMRGVRRMFFNMGVSSRYLEATAIVSAAARDHDGLDTIVNMSQMTVSQMTLTSTGESRQHRLHWLAERVLDWSGLPVVHLRPTVFIDNPLFTLLNAEAVRERHTLALPFGDGRTSPVAAADVAAVVATLLAEPQSHHQRIYELTGPDLLDIDGLAQSFARGLHQQVTGVDVAHDEWVEHTLARAGLAPHVHQHIATMARLHRAGRYSRLTDDVEAVTGRPAVSVERYIATHPQKFGAAPRS</sequence>
<accession>A0A1E3RTL9</accession>
<dbReference type="InterPro" id="IPR051604">
    <property type="entry name" value="Ergot_Alk_Oxidoreductase"/>
</dbReference>
<dbReference type="PANTHER" id="PTHR43162:SF1">
    <property type="entry name" value="PRESTALK A DIFFERENTIATION PROTEIN A"/>
    <property type="match status" value="1"/>
</dbReference>